<keyword evidence="3" id="KW-0472">Membrane</keyword>
<dbReference type="Gene3D" id="3.90.400.10">
    <property type="entry name" value="Oligo-1,6-glucosidase, Domain 2"/>
    <property type="match status" value="1"/>
</dbReference>
<feature type="domain" description="Glycosyl hydrolase family 13 catalytic" evidence="4">
    <location>
        <begin position="116"/>
        <end position="560"/>
    </location>
</feature>
<dbReference type="InParanoid" id="H2ZR37"/>
<dbReference type="Pfam" id="PF00128">
    <property type="entry name" value="Alpha-amylase"/>
    <property type="match status" value="1"/>
</dbReference>
<dbReference type="SMART" id="SM00642">
    <property type="entry name" value="Aamy"/>
    <property type="match status" value="1"/>
</dbReference>
<dbReference type="GeneTree" id="ENSGT00940000166462"/>
<dbReference type="Ensembl" id="ENSCSAVT00000020267.1">
    <property type="protein sequence ID" value="ENSCSAVP00000020053.1"/>
    <property type="gene ID" value="ENSCSAVG00000011773.1"/>
</dbReference>
<dbReference type="FunFam" id="3.90.400.10:FF:000001">
    <property type="entry name" value="Maltase A3, isoform A"/>
    <property type="match status" value="1"/>
</dbReference>
<dbReference type="GO" id="GO:0005975">
    <property type="term" value="P:carbohydrate metabolic process"/>
    <property type="evidence" value="ECO:0007669"/>
    <property type="project" value="InterPro"/>
</dbReference>
<reference evidence="5" key="2">
    <citation type="submission" date="2025-08" db="UniProtKB">
        <authorList>
            <consortium name="Ensembl"/>
        </authorList>
    </citation>
    <scope>IDENTIFICATION</scope>
</reference>
<dbReference type="AlphaFoldDB" id="H2ZR37"/>
<evidence type="ECO:0000256" key="2">
    <source>
        <dbReference type="SAM" id="MobiDB-lite"/>
    </source>
</evidence>
<feature type="compositionally biased region" description="Polar residues" evidence="2">
    <location>
        <begin position="12"/>
        <end position="21"/>
    </location>
</feature>
<reference evidence="6" key="1">
    <citation type="submission" date="2003-08" db="EMBL/GenBank/DDBJ databases">
        <authorList>
            <person name="Birren B."/>
            <person name="Nusbaum C."/>
            <person name="Abebe A."/>
            <person name="Abouelleil A."/>
            <person name="Adekoya E."/>
            <person name="Ait-zahra M."/>
            <person name="Allen N."/>
            <person name="Allen T."/>
            <person name="An P."/>
            <person name="Anderson M."/>
            <person name="Anderson S."/>
            <person name="Arachchi H."/>
            <person name="Armbruster J."/>
            <person name="Bachantsang P."/>
            <person name="Baldwin J."/>
            <person name="Barry A."/>
            <person name="Bayul T."/>
            <person name="Blitshsteyn B."/>
            <person name="Bloom T."/>
            <person name="Blye J."/>
            <person name="Boguslavskiy L."/>
            <person name="Borowsky M."/>
            <person name="Boukhgalter B."/>
            <person name="Brunache A."/>
            <person name="Butler J."/>
            <person name="Calixte N."/>
            <person name="Calvo S."/>
            <person name="Camarata J."/>
            <person name="Campo K."/>
            <person name="Chang J."/>
            <person name="Cheshatsang Y."/>
            <person name="Citroen M."/>
            <person name="Collymore A."/>
            <person name="Considine T."/>
            <person name="Cook A."/>
            <person name="Cooke P."/>
            <person name="Corum B."/>
            <person name="Cuomo C."/>
            <person name="David R."/>
            <person name="Dawoe T."/>
            <person name="Degray S."/>
            <person name="Dodge S."/>
            <person name="Dooley K."/>
            <person name="Dorje P."/>
            <person name="Dorjee K."/>
            <person name="Dorris L."/>
            <person name="Duffey N."/>
            <person name="Dupes A."/>
            <person name="Elkins T."/>
            <person name="Engels R."/>
            <person name="Erickson J."/>
            <person name="Farina A."/>
            <person name="Faro S."/>
            <person name="Ferreira P."/>
            <person name="Fischer H."/>
            <person name="Fitzgerald M."/>
            <person name="Foley K."/>
            <person name="Gage D."/>
            <person name="Galagan J."/>
            <person name="Gearin G."/>
            <person name="Gnerre S."/>
            <person name="Gnirke A."/>
            <person name="Goyette A."/>
            <person name="Graham J."/>
            <person name="Grandbois E."/>
            <person name="Gyaltsen K."/>
            <person name="Hafez N."/>
            <person name="Hagopian D."/>
            <person name="Hagos B."/>
            <person name="Hall J."/>
            <person name="Hatcher B."/>
            <person name="Heller A."/>
            <person name="Higgins H."/>
            <person name="Honan T."/>
            <person name="Horn A."/>
            <person name="Houde N."/>
            <person name="Hughes L."/>
            <person name="Hulme W."/>
            <person name="Husby E."/>
            <person name="Iliev I."/>
            <person name="Jaffe D."/>
            <person name="Jones C."/>
            <person name="Kamal M."/>
            <person name="Kamat A."/>
            <person name="Kamvysselis M."/>
            <person name="Karlsson E."/>
            <person name="Kells C."/>
            <person name="Kieu A."/>
            <person name="Kisner P."/>
            <person name="Kodira C."/>
            <person name="Kulbokas E."/>
            <person name="Labutti K."/>
            <person name="Lama D."/>
            <person name="Landers T."/>
            <person name="Leger J."/>
            <person name="Levine S."/>
            <person name="Lewis D."/>
            <person name="Lewis T."/>
            <person name="Lindblad-toh K."/>
            <person name="Liu X."/>
            <person name="Lokyitsang T."/>
            <person name="Lokyitsang Y."/>
            <person name="Lucien O."/>
            <person name="Lui A."/>
            <person name="Ma L.J."/>
            <person name="Mabbitt R."/>
            <person name="Macdonald J."/>
            <person name="Maclean C."/>
            <person name="Major J."/>
            <person name="Manning J."/>
            <person name="Marabella R."/>
            <person name="Maru K."/>
            <person name="Matthews C."/>
            <person name="Mauceli E."/>
            <person name="Mccarthy M."/>
            <person name="Mcdonough S."/>
            <person name="Mcghee T."/>
            <person name="Meldrim J."/>
            <person name="Meneus L."/>
            <person name="Mesirov J."/>
            <person name="Mihalev A."/>
            <person name="Mihova T."/>
            <person name="Mikkelsen T."/>
            <person name="Mlenga V."/>
            <person name="Moru K."/>
            <person name="Mozes J."/>
            <person name="Mulrain L."/>
            <person name="Munson G."/>
            <person name="Naylor J."/>
            <person name="Newes C."/>
            <person name="Nguyen C."/>
            <person name="Nguyen N."/>
            <person name="Nguyen T."/>
            <person name="Nicol R."/>
            <person name="Nielsen C."/>
            <person name="Nizzari M."/>
            <person name="Norbu C."/>
            <person name="Norbu N."/>
            <person name="O'donnell P."/>
            <person name="Okoawo O."/>
            <person name="O'leary S."/>
            <person name="Omotosho B."/>
            <person name="O'neill K."/>
            <person name="Osman S."/>
            <person name="Parker S."/>
            <person name="Perrin D."/>
            <person name="Phunkhang P."/>
            <person name="Piqani B."/>
            <person name="Purcell S."/>
            <person name="Rachupka T."/>
            <person name="Ramasamy U."/>
            <person name="Rameau R."/>
            <person name="Ray V."/>
            <person name="Raymond C."/>
            <person name="Retta R."/>
            <person name="Richardson S."/>
            <person name="Rise C."/>
            <person name="Rodriguez J."/>
            <person name="Rogers J."/>
            <person name="Rogov P."/>
            <person name="Rutman M."/>
            <person name="Schupbach R."/>
            <person name="Seaman C."/>
            <person name="Settipalli S."/>
            <person name="Sharpe T."/>
            <person name="Sheridan J."/>
            <person name="Sherpa N."/>
            <person name="Shi J."/>
            <person name="Smirnov S."/>
            <person name="Smith C."/>
            <person name="Sougnez C."/>
            <person name="Spencer B."/>
            <person name="Stalker J."/>
            <person name="Stange-thomann N."/>
            <person name="Stavropoulos S."/>
            <person name="Stetson K."/>
            <person name="Stone C."/>
            <person name="Stone S."/>
            <person name="Stubbs M."/>
            <person name="Talamas J."/>
            <person name="Tchuinga P."/>
            <person name="Tenzing P."/>
            <person name="Tesfaye S."/>
            <person name="Theodore J."/>
            <person name="Thoulutsang Y."/>
            <person name="Topham K."/>
            <person name="Towey S."/>
            <person name="Tsamla T."/>
            <person name="Tsomo N."/>
            <person name="Vallee D."/>
            <person name="Vassiliev H."/>
            <person name="Venkataraman V."/>
            <person name="Vinson J."/>
            <person name="Vo A."/>
            <person name="Wade C."/>
            <person name="Wang S."/>
            <person name="Wangchuk T."/>
            <person name="Wangdi T."/>
            <person name="Whittaker C."/>
            <person name="Wilkinson J."/>
            <person name="Wu Y."/>
            <person name="Wyman D."/>
            <person name="Yadav S."/>
            <person name="Yang S."/>
            <person name="Yang X."/>
            <person name="Yeager S."/>
            <person name="Yee E."/>
            <person name="Young G."/>
            <person name="Zainoun J."/>
            <person name="Zembeck L."/>
            <person name="Zimmer A."/>
            <person name="Zody M."/>
            <person name="Lander E."/>
        </authorList>
    </citation>
    <scope>NUCLEOTIDE SEQUENCE [LARGE SCALE GENOMIC DNA]</scope>
</reference>
<dbReference type="eggNOG" id="KOG0471">
    <property type="taxonomic scope" value="Eukaryota"/>
</dbReference>
<dbReference type="GO" id="GO:0006865">
    <property type="term" value="P:amino acid transport"/>
    <property type="evidence" value="ECO:0007669"/>
    <property type="project" value="TreeGrafter"/>
</dbReference>
<dbReference type="InterPro" id="IPR006047">
    <property type="entry name" value="GH13_cat_dom"/>
</dbReference>
<proteinExistence type="predicted"/>
<dbReference type="HOGENOM" id="CLU_006462_8_0_1"/>
<dbReference type="SUPFAM" id="SSF51445">
    <property type="entry name" value="(Trans)glycosidases"/>
    <property type="match status" value="1"/>
</dbReference>
<dbReference type="Gene3D" id="2.60.40.1180">
    <property type="entry name" value="Golgi alpha-mannosidase II"/>
    <property type="match status" value="1"/>
</dbReference>
<dbReference type="InterPro" id="IPR013780">
    <property type="entry name" value="Glyco_hydro_b"/>
</dbReference>
<name>H2ZR37_CIOSA</name>
<accession>H2ZR37</accession>
<keyword evidence="3" id="KW-0812">Transmembrane</keyword>
<protein>
    <recommendedName>
        <fullName evidence="4">Glycosyl hydrolase family 13 catalytic domain-containing protein</fullName>
    </recommendedName>
</protein>
<feature type="region of interest" description="Disordered" evidence="2">
    <location>
        <begin position="1"/>
        <end position="30"/>
    </location>
</feature>
<dbReference type="Proteomes" id="UP000007875">
    <property type="component" value="Unassembled WGS sequence"/>
</dbReference>
<keyword evidence="6" id="KW-1185">Reference proteome</keyword>
<keyword evidence="3" id="KW-1133">Transmembrane helix</keyword>
<dbReference type="PANTHER" id="PTHR10357">
    <property type="entry name" value="ALPHA-AMYLASE FAMILY MEMBER"/>
    <property type="match status" value="1"/>
</dbReference>
<evidence type="ECO:0000313" key="5">
    <source>
        <dbReference type="Ensembl" id="ENSCSAVP00000020053.1"/>
    </source>
</evidence>
<dbReference type="InterPro" id="IPR017853">
    <property type="entry name" value="GH"/>
</dbReference>
<dbReference type="STRING" id="51511.ENSCSAVP00000020053"/>
<dbReference type="PANTHER" id="PTHR10357:SF179">
    <property type="entry name" value="NEUTRAL AND BASIC AMINO ACID TRANSPORT PROTEIN RBAT"/>
    <property type="match status" value="1"/>
</dbReference>
<evidence type="ECO:0000313" key="6">
    <source>
        <dbReference type="Proteomes" id="UP000007875"/>
    </source>
</evidence>
<dbReference type="InterPro" id="IPR045857">
    <property type="entry name" value="O16G_dom_2"/>
</dbReference>
<reference evidence="5" key="3">
    <citation type="submission" date="2025-09" db="UniProtKB">
        <authorList>
            <consortium name="Ensembl"/>
        </authorList>
    </citation>
    <scope>IDENTIFICATION</scope>
</reference>
<evidence type="ECO:0000256" key="3">
    <source>
        <dbReference type="SAM" id="Phobius"/>
    </source>
</evidence>
<dbReference type="OMA" id="PNGEKWA"/>
<evidence type="ECO:0000259" key="4">
    <source>
        <dbReference type="SMART" id="SM00642"/>
    </source>
</evidence>
<organism evidence="5 6">
    <name type="scientific">Ciona savignyi</name>
    <name type="common">Pacific transparent sea squirt</name>
    <dbReference type="NCBI Taxonomy" id="51511"/>
    <lineage>
        <taxon>Eukaryota</taxon>
        <taxon>Metazoa</taxon>
        <taxon>Chordata</taxon>
        <taxon>Tunicata</taxon>
        <taxon>Ascidiacea</taxon>
        <taxon>Phlebobranchia</taxon>
        <taxon>Cionidae</taxon>
        <taxon>Ciona</taxon>
    </lineage>
</organism>
<dbReference type="Gene3D" id="3.20.20.80">
    <property type="entry name" value="Glycosidases"/>
    <property type="match status" value="1"/>
</dbReference>
<evidence type="ECO:0000256" key="1">
    <source>
        <dbReference type="ARBA" id="ARBA00023180"/>
    </source>
</evidence>
<feature type="transmembrane region" description="Helical" evidence="3">
    <location>
        <begin position="79"/>
        <end position="101"/>
    </location>
</feature>
<sequence>MADNKAFDNDLGEQSTSFSNVESKEEPVKDTDFSNNGFSTIKIDDLLEKQEIPKPYAGMPKEVLLHYSRKKHFVWARNIMTAAVILTILTLLSLVIALIAISPGCQEFWQTSPIYQIYPKSYADSNNDGIGDITGIRGKLDYLKDDLGVEMVWLNPVYESPQFDNGYDIMDYRSIDPVFGTMNDMELLITDLHDRGMKLIMDFVPNHTSDQHAWFNASSDPDHAQHDKYKDYYIWVDSKDGTENGIPNNWQSVFSDVEKSAWEWSAKRKQFYYHAFLKQQPDLNFRNEAVLAELDGVLAFWMDQGVDGFRCDAVGFMFEATHLRDNPLVDPTLNVNILYSSASYTNVYPDYTEDQKGIHDVMARWRALLDKYSTEPGVYRFMETEVYDDVDSVIRYYGTPWVDEADFPMNFRLIDLEHASAWTGTAIETTVLEWMTKMPAGKWPNWVIGNHDQPRVVSRLGKPLAICAAFLTMTLSGTPGMYYGEEIGMEDLPITNPVRRQDFRDPVRTPMQWDTTENAGFCKNCTPWLPLNQNYAIGLNVEKVDATSVFNIYKRLINLRSQDTFLRGYLCMVYSSAKSVVYVRELPGAVSYLIAINFGDSLETIDLRSAYSFLPGAGTLYLSTTNQAVTTIPFNSVTIQAKEGLAIQFKPGGNLFNKQANMAGKCFTSKKVCLNGIGILQHC</sequence>
<keyword evidence="1" id="KW-0325">Glycoprotein</keyword>